<reference evidence="1 2" key="1">
    <citation type="submission" date="2016-08" db="EMBL/GenBank/DDBJ databases">
        <title>Genome sequencing of Paenibacillus sp. TI45-13ar, isolated from Korean traditional nuruk.</title>
        <authorList>
            <person name="Kim S.-J."/>
        </authorList>
    </citation>
    <scope>NUCLEOTIDE SEQUENCE [LARGE SCALE GENOMIC DNA]</scope>
    <source>
        <strain evidence="1 2">TI45-13ar</strain>
    </source>
</reference>
<dbReference type="AlphaFoldDB" id="A0A1E3L959"/>
<dbReference type="EMBL" id="MDER01000006">
    <property type="protein sequence ID" value="ODP30362.1"/>
    <property type="molecule type" value="Genomic_DNA"/>
</dbReference>
<keyword evidence="2" id="KW-1185">Reference proteome</keyword>
<proteinExistence type="predicted"/>
<comment type="caution">
    <text evidence="1">The sequence shown here is derived from an EMBL/GenBank/DDBJ whole genome shotgun (WGS) entry which is preliminary data.</text>
</comment>
<evidence type="ECO:0000313" key="2">
    <source>
        <dbReference type="Proteomes" id="UP000094578"/>
    </source>
</evidence>
<dbReference type="RefSeq" id="WP_069325714.1">
    <property type="nucleotide sequence ID" value="NZ_MDER01000006.1"/>
</dbReference>
<accession>A0A1E3L959</accession>
<protein>
    <recommendedName>
        <fullName evidence="3">Initiator Rep protein domain-containing protein</fullName>
    </recommendedName>
</protein>
<gene>
    <name evidence="1" type="ORF">PTI45_00218</name>
</gene>
<name>A0A1E3L959_9BACL</name>
<evidence type="ECO:0008006" key="3">
    <source>
        <dbReference type="Google" id="ProtNLM"/>
    </source>
</evidence>
<evidence type="ECO:0000313" key="1">
    <source>
        <dbReference type="EMBL" id="ODP30362.1"/>
    </source>
</evidence>
<organism evidence="1 2">
    <name type="scientific">Paenibacillus nuruki</name>
    <dbReference type="NCBI Taxonomy" id="1886670"/>
    <lineage>
        <taxon>Bacteria</taxon>
        <taxon>Bacillati</taxon>
        <taxon>Bacillota</taxon>
        <taxon>Bacilli</taxon>
        <taxon>Bacillales</taxon>
        <taxon>Paenibacillaceae</taxon>
        <taxon>Paenibacillus</taxon>
    </lineage>
</organism>
<dbReference type="Proteomes" id="UP000094578">
    <property type="component" value="Unassembled WGS sequence"/>
</dbReference>
<sequence length="400" mass="47130">MKISKLSELVDQYAIELYALKKEISKQYPMNKEQIDQIIVDEMQKYFTSFHSIQINEMKPLIDLYKDQENDQLKSIILQQSTGLNISINDQKKLDLISISIQLLNNVLFYKREYQKQFSSHIFEKNLLASGAFLSGTPHAKTMSKLVVSENIFELERRGFRPIVYRNDKGAILNTYDTKVLIGLFKLWMIQGCNQNIEFEFKELAEAMLTKPSGGEYKLIYDSLQNIAATWIEYKEYYDQSKHKYYSATVQHRPITSLKLIARKREEENGKERAAEIVFHDILHQSLLERNYIFINMVIFNELPTSYARMIYLSILNGIENDNHIFNIDDLIDQIIITDENYNRARTIKTIKNSFEHLLHADIIANYEFIKVKNKVTFIQYNPAEWLLVHRQTQIENYDS</sequence>